<feature type="domain" description="Formyl transferase N-terminal" evidence="1">
    <location>
        <begin position="47"/>
        <end position="141"/>
    </location>
</feature>
<organism evidence="2 3">
    <name type="scientific">Candidatus Collierbacteria bacterium RIFOXYA2_FULL_46_10</name>
    <dbReference type="NCBI Taxonomy" id="1817726"/>
    <lineage>
        <taxon>Bacteria</taxon>
        <taxon>Candidatus Collieribacteriota</taxon>
    </lineage>
</organism>
<dbReference type="Gene3D" id="3.40.50.12230">
    <property type="match status" value="1"/>
</dbReference>
<dbReference type="InterPro" id="IPR036477">
    <property type="entry name" value="Formyl_transf_N_sf"/>
</dbReference>
<proteinExistence type="predicted"/>
<accession>A0A1F5F3W6</accession>
<dbReference type="PANTHER" id="PTHR11138:SF5">
    <property type="entry name" value="METHIONYL-TRNA FORMYLTRANSFERASE, MITOCHONDRIAL"/>
    <property type="match status" value="1"/>
</dbReference>
<evidence type="ECO:0000313" key="2">
    <source>
        <dbReference type="EMBL" id="OGD74323.1"/>
    </source>
</evidence>
<gene>
    <name evidence="2" type="ORF">A2228_02185</name>
</gene>
<dbReference type="Proteomes" id="UP000176191">
    <property type="component" value="Unassembled WGS sequence"/>
</dbReference>
<dbReference type="SUPFAM" id="SSF53328">
    <property type="entry name" value="Formyltransferase"/>
    <property type="match status" value="1"/>
</dbReference>
<dbReference type="AlphaFoldDB" id="A0A1F5F3W6"/>
<dbReference type="EMBL" id="MFAK01000037">
    <property type="protein sequence ID" value="OGD74323.1"/>
    <property type="molecule type" value="Genomic_DNA"/>
</dbReference>
<reference evidence="2 3" key="1">
    <citation type="journal article" date="2016" name="Nat. Commun.">
        <title>Thousands of microbial genomes shed light on interconnected biogeochemical processes in an aquifer system.</title>
        <authorList>
            <person name="Anantharaman K."/>
            <person name="Brown C.T."/>
            <person name="Hug L.A."/>
            <person name="Sharon I."/>
            <person name="Castelle C.J."/>
            <person name="Probst A.J."/>
            <person name="Thomas B.C."/>
            <person name="Singh A."/>
            <person name="Wilkins M.J."/>
            <person name="Karaoz U."/>
            <person name="Brodie E.L."/>
            <person name="Williams K.H."/>
            <person name="Hubbard S.S."/>
            <person name="Banfield J.F."/>
        </authorList>
    </citation>
    <scope>NUCLEOTIDE SEQUENCE [LARGE SCALE GENOMIC DNA]</scope>
</reference>
<evidence type="ECO:0000313" key="3">
    <source>
        <dbReference type="Proteomes" id="UP000176191"/>
    </source>
</evidence>
<sequence length="266" mass="30137">MHSLFFFGSDQYSQTVLNYLQNHSDLAITHRTNLTSLPPITPDTLGLSASFPHLFPPELIDSFQGKLYNLHPSLLPQYRNVAPVPYAIAMGDKVTGITLQQIDAKIDHGPILAQQQEPILPTDTTPLLLHRLFTLGAQLFLDYLEGAEVLYNQNPNQPLIFTHKLTTESGHLEWAVFRKLQNHQPVFVEETANPLLKLRLTRNPQGNLLHDLTRALNGYEKVWTIAPTRKGELRLTIESVLPNLTIKLAGKPKPISYNDFVKYYLE</sequence>
<dbReference type="GO" id="GO:0004479">
    <property type="term" value="F:methionyl-tRNA formyltransferase activity"/>
    <property type="evidence" value="ECO:0007669"/>
    <property type="project" value="TreeGrafter"/>
</dbReference>
<dbReference type="InterPro" id="IPR002376">
    <property type="entry name" value="Formyl_transf_N"/>
</dbReference>
<evidence type="ECO:0000259" key="1">
    <source>
        <dbReference type="Pfam" id="PF00551"/>
    </source>
</evidence>
<protein>
    <recommendedName>
        <fullName evidence="1">Formyl transferase N-terminal domain-containing protein</fullName>
    </recommendedName>
</protein>
<dbReference type="Pfam" id="PF00551">
    <property type="entry name" value="Formyl_trans_N"/>
    <property type="match status" value="1"/>
</dbReference>
<dbReference type="PANTHER" id="PTHR11138">
    <property type="entry name" value="METHIONYL-TRNA FORMYLTRANSFERASE"/>
    <property type="match status" value="1"/>
</dbReference>
<name>A0A1F5F3W6_9BACT</name>
<comment type="caution">
    <text evidence="2">The sequence shown here is derived from an EMBL/GenBank/DDBJ whole genome shotgun (WGS) entry which is preliminary data.</text>
</comment>